<dbReference type="AlphaFoldDB" id="A0A8H6N439"/>
<proteinExistence type="predicted"/>
<dbReference type="Proteomes" id="UP000652219">
    <property type="component" value="Unassembled WGS sequence"/>
</dbReference>
<protein>
    <submittedName>
        <fullName evidence="1">Uncharacterized protein</fullName>
    </submittedName>
</protein>
<sequence length="100" mass="10805">MGGEDGGTADQWIAGGATSDRFAARGSRLLPATERTTVDDLARVAVRDWDPVCDGDRSQLRVDGAGYARIAGRQTRCYGKRKRYTSDGQLHEAEITAAEC</sequence>
<organism evidence="1 2">
    <name type="scientific">Colletotrichum sojae</name>
    <dbReference type="NCBI Taxonomy" id="2175907"/>
    <lineage>
        <taxon>Eukaryota</taxon>
        <taxon>Fungi</taxon>
        <taxon>Dikarya</taxon>
        <taxon>Ascomycota</taxon>
        <taxon>Pezizomycotina</taxon>
        <taxon>Sordariomycetes</taxon>
        <taxon>Hypocreomycetidae</taxon>
        <taxon>Glomerellales</taxon>
        <taxon>Glomerellaceae</taxon>
        <taxon>Colletotrichum</taxon>
        <taxon>Colletotrichum orchidearum species complex</taxon>
    </lineage>
</organism>
<dbReference type="EMBL" id="WIGN01000013">
    <property type="protein sequence ID" value="KAF6818720.1"/>
    <property type="molecule type" value="Genomic_DNA"/>
</dbReference>
<comment type="caution">
    <text evidence="1">The sequence shown here is derived from an EMBL/GenBank/DDBJ whole genome shotgun (WGS) entry which is preliminary data.</text>
</comment>
<evidence type="ECO:0000313" key="1">
    <source>
        <dbReference type="EMBL" id="KAF6818720.1"/>
    </source>
</evidence>
<evidence type="ECO:0000313" key="2">
    <source>
        <dbReference type="Proteomes" id="UP000652219"/>
    </source>
</evidence>
<gene>
    <name evidence="1" type="ORF">CSOJ01_01673</name>
</gene>
<accession>A0A8H6N439</accession>
<reference evidence="1 2" key="1">
    <citation type="journal article" date="2020" name="Phytopathology">
        <title>Genome Sequence Resources of Colletotrichum truncatum, C. plurivorum, C. musicola, and C. sojae: Four Species Pathogenic to Soybean (Glycine max).</title>
        <authorList>
            <person name="Rogerio F."/>
            <person name="Boufleur T.R."/>
            <person name="Ciampi-Guillardi M."/>
            <person name="Sukno S.A."/>
            <person name="Thon M.R."/>
            <person name="Massola Junior N.S."/>
            <person name="Baroncelli R."/>
        </authorList>
    </citation>
    <scope>NUCLEOTIDE SEQUENCE [LARGE SCALE GENOMIC DNA]</scope>
    <source>
        <strain evidence="1 2">LFN0009</strain>
    </source>
</reference>
<keyword evidence="2" id="KW-1185">Reference proteome</keyword>
<name>A0A8H6N439_9PEZI</name>